<evidence type="ECO:0000256" key="1">
    <source>
        <dbReference type="HAMAP-Rule" id="MF_01584"/>
    </source>
</evidence>
<dbReference type="PANTHER" id="PTHR38768">
    <property type="entry name" value="UPF0502 PROTEIN YCEH"/>
    <property type="match status" value="1"/>
</dbReference>
<keyword evidence="2" id="KW-0175">Coiled coil</keyword>
<dbReference type="RefSeq" id="WP_345336802.1">
    <property type="nucleotide sequence ID" value="NZ_BAABJZ010000100.1"/>
</dbReference>
<accession>A0ABP9FD51</accession>
<reference evidence="4" key="1">
    <citation type="journal article" date="2019" name="Int. J. Syst. Evol. Microbiol.">
        <title>The Global Catalogue of Microorganisms (GCM) 10K type strain sequencing project: providing services to taxonomists for standard genome sequencing and annotation.</title>
        <authorList>
            <consortium name="The Broad Institute Genomics Platform"/>
            <consortium name="The Broad Institute Genome Sequencing Center for Infectious Disease"/>
            <person name="Wu L."/>
            <person name="Ma J."/>
        </authorList>
    </citation>
    <scope>NUCLEOTIDE SEQUENCE [LARGE SCALE GENOMIC DNA]</scope>
    <source>
        <strain evidence="4">JCM 18401</strain>
    </source>
</reference>
<name>A0ABP9FD51_9GAMM</name>
<dbReference type="EMBL" id="BAABJZ010000100">
    <property type="protein sequence ID" value="GAA4898848.1"/>
    <property type="molecule type" value="Genomic_DNA"/>
</dbReference>
<dbReference type="Pfam" id="PF04337">
    <property type="entry name" value="DUF480"/>
    <property type="match status" value="1"/>
</dbReference>
<feature type="coiled-coil region" evidence="2">
    <location>
        <begin position="175"/>
        <end position="209"/>
    </location>
</feature>
<evidence type="ECO:0000313" key="4">
    <source>
        <dbReference type="Proteomes" id="UP001499988"/>
    </source>
</evidence>
<dbReference type="Gene3D" id="1.10.10.10">
    <property type="entry name" value="Winged helix-like DNA-binding domain superfamily/Winged helix DNA-binding domain"/>
    <property type="match status" value="2"/>
</dbReference>
<dbReference type="HAMAP" id="MF_01584">
    <property type="entry name" value="UPF0502"/>
    <property type="match status" value="1"/>
</dbReference>
<protein>
    <submittedName>
        <fullName evidence="3">YceH family protein</fullName>
    </submittedName>
</protein>
<keyword evidence="4" id="KW-1185">Reference proteome</keyword>
<dbReference type="InterPro" id="IPR007432">
    <property type="entry name" value="DUF480"/>
</dbReference>
<gene>
    <name evidence="3" type="ORF">GCM10023333_35450</name>
</gene>
<comment type="caution">
    <text evidence="3">The sequence shown here is derived from an EMBL/GenBank/DDBJ whole genome shotgun (WGS) entry which is preliminary data.</text>
</comment>
<dbReference type="InterPro" id="IPR036390">
    <property type="entry name" value="WH_DNA-bd_sf"/>
</dbReference>
<evidence type="ECO:0000256" key="2">
    <source>
        <dbReference type="SAM" id="Coils"/>
    </source>
</evidence>
<evidence type="ECO:0000313" key="3">
    <source>
        <dbReference type="EMBL" id="GAA4898848.1"/>
    </source>
</evidence>
<organism evidence="3 4">
    <name type="scientific">Ferrimonas pelagia</name>
    <dbReference type="NCBI Taxonomy" id="1177826"/>
    <lineage>
        <taxon>Bacteria</taxon>
        <taxon>Pseudomonadati</taxon>
        <taxon>Pseudomonadota</taxon>
        <taxon>Gammaproteobacteria</taxon>
        <taxon>Alteromonadales</taxon>
        <taxon>Ferrimonadaceae</taxon>
        <taxon>Ferrimonas</taxon>
    </lineage>
</organism>
<dbReference type="SUPFAM" id="SSF46785">
    <property type="entry name" value="Winged helix' DNA-binding domain"/>
    <property type="match status" value="2"/>
</dbReference>
<dbReference type="Proteomes" id="UP001499988">
    <property type="component" value="Unassembled WGS sequence"/>
</dbReference>
<comment type="similarity">
    <text evidence="1">Belongs to the UPF0502 family.</text>
</comment>
<dbReference type="InterPro" id="IPR036388">
    <property type="entry name" value="WH-like_DNA-bd_sf"/>
</dbReference>
<dbReference type="PANTHER" id="PTHR38768:SF1">
    <property type="entry name" value="UPF0502 PROTEIN YCEH"/>
    <property type="match status" value="1"/>
</dbReference>
<proteinExistence type="inferred from homology"/>
<sequence>MELELNLHEARVIGCLLEKETTTPDLYPLTLNALKGACNQKSNRDPVLSLSEGEVQHTLNQLRDKRLLSEEGGSRTSKYKHRFCNTPFGGLQLTEQERGIVCVLLLRGPQTPGELRSRTNRLCQFRDVSETEAVLKQMAEKGFVVQLPREAGKRESRYAHLFSGEVEMVTTADVVADDKLKLLELEQENRVLKAEVARLQQQLASLQNG</sequence>